<keyword evidence="3" id="KW-1185">Reference proteome</keyword>
<evidence type="ECO:0000313" key="3">
    <source>
        <dbReference type="Proteomes" id="UP000230069"/>
    </source>
</evidence>
<sequence>MAFLQEVKLFDLFLNFHAFLLVANENEEAVRYAVAAKVAERLVPPCLFYEAKVLHEDAIQGVRCWPQLCFQLGLHCCPSQTE</sequence>
<feature type="signal peptide" evidence="1">
    <location>
        <begin position="1"/>
        <end position="18"/>
    </location>
</feature>
<keyword evidence="1" id="KW-0732">Signal</keyword>
<protein>
    <submittedName>
        <fullName evidence="2">Uncharacterized protein</fullName>
    </submittedName>
</protein>
<organism evidence="2 3">
    <name type="scientific">Aquilegia coerulea</name>
    <name type="common">Rocky mountain columbine</name>
    <dbReference type="NCBI Taxonomy" id="218851"/>
    <lineage>
        <taxon>Eukaryota</taxon>
        <taxon>Viridiplantae</taxon>
        <taxon>Streptophyta</taxon>
        <taxon>Embryophyta</taxon>
        <taxon>Tracheophyta</taxon>
        <taxon>Spermatophyta</taxon>
        <taxon>Magnoliopsida</taxon>
        <taxon>Ranunculales</taxon>
        <taxon>Ranunculaceae</taxon>
        <taxon>Thalictroideae</taxon>
        <taxon>Aquilegia</taxon>
    </lineage>
</organism>
<evidence type="ECO:0000256" key="1">
    <source>
        <dbReference type="SAM" id="SignalP"/>
    </source>
</evidence>
<name>A0A2G5D8Z6_AQUCA</name>
<proteinExistence type="predicted"/>
<accession>A0A2G5D8Z6</accession>
<feature type="chain" id="PRO_5013720743" evidence="1">
    <location>
        <begin position="19"/>
        <end position="82"/>
    </location>
</feature>
<dbReference type="Proteomes" id="UP000230069">
    <property type="component" value="Unassembled WGS sequence"/>
</dbReference>
<dbReference type="AlphaFoldDB" id="A0A2G5D8Z6"/>
<dbReference type="EMBL" id="KZ305042">
    <property type="protein sequence ID" value="PIA39978.1"/>
    <property type="molecule type" value="Genomic_DNA"/>
</dbReference>
<dbReference type="InParanoid" id="A0A2G5D8Z6"/>
<reference evidence="2 3" key="1">
    <citation type="submission" date="2017-09" db="EMBL/GenBank/DDBJ databases">
        <title>WGS assembly of Aquilegia coerulea Goldsmith.</title>
        <authorList>
            <person name="Hodges S."/>
            <person name="Kramer E."/>
            <person name="Nordborg M."/>
            <person name="Tomkins J."/>
            <person name="Borevitz J."/>
            <person name="Derieg N."/>
            <person name="Yan J."/>
            <person name="Mihaltcheva S."/>
            <person name="Hayes R.D."/>
            <person name="Rokhsar D."/>
        </authorList>
    </citation>
    <scope>NUCLEOTIDE SEQUENCE [LARGE SCALE GENOMIC DNA]</scope>
    <source>
        <strain evidence="3">cv. Goldsmith</strain>
    </source>
</reference>
<evidence type="ECO:0000313" key="2">
    <source>
        <dbReference type="EMBL" id="PIA39978.1"/>
    </source>
</evidence>
<gene>
    <name evidence="2" type="ORF">AQUCO_02500003v1</name>
</gene>